<comment type="subcellular location">
    <subcellularLocation>
        <location evidence="2">Cytoplasm</location>
    </subcellularLocation>
</comment>
<accession>A0A510DZM8</accession>
<evidence type="ECO:0000256" key="5">
    <source>
        <dbReference type="ARBA" id="ARBA00022759"/>
    </source>
</evidence>
<reference evidence="11" key="1">
    <citation type="submission" date="2018-09" db="EMBL/GenBank/DDBJ databases">
        <title>Complete Genome Sequencing of Sulfolobus sp. JCM 16834.</title>
        <authorList>
            <person name="Kato S."/>
            <person name="Itoh T."/>
            <person name="Ohkuma M."/>
        </authorList>
    </citation>
    <scope>NUCLEOTIDE SEQUENCE [LARGE SCALE GENOMIC DNA]</scope>
    <source>
        <strain evidence="11">IC-007</strain>
    </source>
</reference>
<dbReference type="EMBL" id="AP018930">
    <property type="protein sequence ID" value="BBG25639.1"/>
    <property type="molecule type" value="Genomic_DNA"/>
</dbReference>
<keyword evidence="6" id="KW-0378">Hydrolase</keyword>
<dbReference type="GO" id="GO:0016891">
    <property type="term" value="F:RNA endonuclease activity producing 5'-phosphomonoesters, hydrolytic mechanism"/>
    <property type="evidence" value="ECO:0007669"/>
    <property type="project" value="TreeGrafter"/>
</dbReference>
<evidence type="ECO:0000256" key="7">
    <source>
        <dbReference type="ARBA" id="ARBA00022842"/>
    </source>
</evidence>
<dbReference type="InterPro" id="IPR007581">
    <property type="entry name" value="Endonuclease-V"/>
</dbReference>
<keyword evidence="5 9" id="KW-0255">Endonuclease</keyword>
<evidence type="ECO:0000256" key="1">
    <source>
        <dbReference type="ARBA" id="ARBA00001835"/>
    </source>
</evidence>
<dbReference type="GeneID" id="41716658"/>
<dbReference type="Proteomes" id="UP000322983">
    <property type="component" value="Chromosome"/>
</dbReference>
<keyword evidence="10" id="KW-1185">Reference proteome</keyword>
<sequence>MVEEHTLLFLRYLQGMFASSIKEERLDLQEVNQVCAVDVAYEGKTGFAVASRGTLDEVMEHRVYSGEVDFPYISGYLFMREAPIMMRALEGMECDLLLVDGHGTAHPRRSGIAVVLGVLLDIPTIGIAKSRLTGEIVQDGDVNYVVVNGRREGVKVGRYFYSIGNKANLDNCVELSRKGYPQILRETDKLTKEHKKKEKEKGK</sequence>
<reference evidence="9 10" key="2">
    <citation type="journal article" date="2020" name="Int. J. Syst. Evol. Microbiol.">
        <title>Sulfuracidifex tepidarius gen. nov., sp. nov. and transfer of Sulfolobus metallicus Huber and Stetter 1992 to the genus Sulfuracidifex as Sulfuracidifex metallicus comb. nov.</title>
        <authorList>
            <person name="Itoh T."/>
            <person name="Miura T."/>
            <person name="Sakai H.D."/>
            <person name="Kato S."/>
            <person name="Ohkuma M."/>
            <person name="Takashina T."/>
        </authorList>
    </citation>
    <scope>NUCLEOTIDE SEQUENCE</scope>
    <source>
        <strain evidence="8 10">IC-006</strain>
        <strain evidence="9">IC-007</strain>
    </source>
</reference>
<dbReference type="Pfam" id="PF04493">
    <property type="entry name" value="Endonuclease_5"/>
    <property type="match status" value="1"/>
</dbReference>
<dbReference type="OrthoDB" id="7885at2157"/>
<dbReference type="Gene3D" id="3.30.2170.10">
    <property type="entry name" value="archaeoglobus fulgidus dsm 4304 superfamily"/>
    <property type="match status" value="1"/>
</dbReference>
<dbReference type="AlphaFoldDB" id="A0A510DZM8"/>
<dbReference type="STRING" id="1294262.GCA_001316085_00970"/>
<dbReference type="GO" id="GO:0043737">
    <property type="term" value="F:deoxyribonuclease V activity"/>
    <property type="evidence" value="ECO:0007669"/>
    <property type="project" value="UniProtKB-EC"/>
</dbReference>
<keyword evidence="4" id="KW-0540">Nuclease</keyword>
<accession>A0A510DRT1</accession>
<dbReference type="GO" id="GO:0006281">
    <property type="term" value="P:DNA repair"/>
    <property type="evidence" value="ECO:0007669"/>
    <property type="project" value="InterPro"/>
</dbReference>
<evidence type="ECO:0000256" key="2">
    <source>
        <dbReference type="ARBA" id="ARBA00004496"/>
    </source>
</evidence>
<gene>
    <name evidence="8" type="ORF">IC006_0162</name>
    <name evidence="9" type="ORF">IC007_0144</name>
</gene>
<evidence type="ECO:0000313" key="8">
    <source>
        <dbReference type="EMBL" id="BBG22878.1"/>
    </source>
</evidence>
<evidence type="ECO:0000256" key="4">
    <source>
        <dbReference type="ARBA" id="ARBA00022722"/>
    </source>
</evidence>
<dbReference type="Proteomes" id="UP000325030">
    <property type="component" value="Chromosome"/>
</dbReference>
<proteinExistence type="predicted"/>
<evidence type="ECO:0000256" key="6">
    <source>
        <dbReference type="ARBA" id="ARBA00022801"/>
    </source>
</evidence>
<dbReference type="GO" id="GO:0003727">
    <property type="term" value="F:single-stranded RNA binding"/>
    <property type="evidence" value="ECO:0007669"/>
    <property type="project" value="TreeGrafter"/>
</dbReference>
<dbReference type="KEGG" id="step:IC006_0162"/>
<evidence type="ECO:0000256" key="3">
    <source>
        <dbReference type="ARBA" id="ARBA00022490"/>
    </source>
</evidence>
<organism evidence="9 11">
    <name type="scientific">Sulfuracidifex tepidarius</name>
    <dbReference type="NCBI Taxonomy" id="1294262"/>
    <lineage>
        <taxon>Archaea</taxon>
        <taxon>Thermoproteota</taxon>
        <taxon>Thermoprotei</taxon>
        <taxon>Sulfolobales</taxon>
        <taxon>Sulfolobaceae</taxon>
        <taxon>Sulfuracidifex</taxon>
    </lineage>
</organism>
<dbReference type="PANTHER" id="PTHR28511">
    <property type="entry name" value="ENDONUCLEASE V"/>
    <property type="match status" value="1"/>
</dbReference>
<evidence type="ECO:0000313" key="10">
    <source>
        <dbReference type="Proteomes" id="UP000322983"/>
    </source>
</evidence>
<keyword evidence="7" id="KW-0460">Magnesium</keyword>
<keyword evidence="3" id="KW-0963">Cytoplasm</keyword>
<dbReference type="GO" id="GO:0005737">
    <property type="term" value="C:cytoplasm"/>
    <property type="evidence" value="ECO:0007669"/>
    <property type="project" value="UniProtKB-SubCell"/>
</dbReference>
<comment type="catalytic activity">
    <reaction evidence="1">
        <text>Endonucleolytic cleavage at apurinic or apyrimidinic sites to products with a 5'-phosphate.</text>
        <dbReference type="EC" id="3.1.21.7"/>
    </reaction>
</comment>
<name>A0A510DZM8_9CREN</name>
<evidence type="ECO:0000313" key="11">
    <source>
        <dbReference type="Proteomes" id="UP000325030"/>
    </source>
</evidence>
<dbReference type="RefSeq" id="WP_149528208.1">
    <property type="nucleotide sequence ID" value="NZ_AP018929.1"/>
</dbReference>
<dbReference type="EMBL" id="AP018929">
    <property type="protein sequence ID" value="BBG22878.1"/>
    <property type="molecule type" value="Genomic_DNA"/>
</dbReference>
<dbReference type="PANTHER" id="PTHR28511:SF1">
    <property type="entry name" value="ENDONUCLEASE V"/>
    <property type="match status" value="1"/>
</dbReference>
<protein>
    <submittedName>
        <fullName evidence="9">Endonuclease V</fullName>
    </submittedName>
</protein>
<evidence type="ECO:0000313" key="9">
    <source>
        <dbReference type="EMBL" id="BBG25639.1"/>
    </source>
</evidence>
<dbReference type="CDD" id="cd06559">
    <property type="entry name" value="Endonuclease_V"/>
    <property type="match status" value="1"/>
</dbReference>